<dbReference type="KEGG" id="vg:65127687"/>
<evidence type="ECO:0000313" key="2">
    <source>
        <dbReference type="EMBL" id="QLF84618.1"/>
    </source>
</evidence>
<dbReference type="InterPro" id="IPR057999">
    <property type="entry name" value="Gp49"/>
</dbReference>
<evidence type="ECO:0000313" key="3">
    <source>
        <dbReference type="Proteomes" id="UP000510603"/>
    </source>
</evidence>
<reference evidence="2 3" key="1">
    <citation type="submission" date="2020-05" db="EMBL/GenBank/DDBJ databases">
        <authorList>
            <person name="Vorhees N."/>
            <person name="Tucker A.R."/>
            <person name="Stephan M.R."/>
            <person name="Stalions G.A."/>
            <person name="Riebschleger D.L."/>
            <person name="Petouhoff A.M."/>
            <person name="Paluch K.V."/>
            <person name="Lockett T."/>
            <person name="Koorndyk N.D."/>
            <person name="Koehl A.J."/>
            <person name="Johnson H.K."/>
            <person name="Hood S.A."/>
            <person name="Currier J.K."/>
            <person name="Covert A."/>
            <person name="Bojanowski S.E."/>
            <person name="Bilisko A."/>
            <person name="Bartz C."/>
            <person name="Beck A.M."/>
            <person name="Sievers M.T."/>
            <person name="Stukey J."/>
            <person name="Garlena R.A."/>
            <person name="Russell D.A."/>
            <person name="Pope W.H."/>
            <person name="Jacobs-Sera D."/>
            <person name="Hatfull G.F."/>
        </authorList>
    </citation>
    <scope>NUCLEOTIDE SEQUENCE [LARGE SCALE GENOMIC DNA]</scope>
</reference>
<feature type="region of interest" description="Disordered" evidence="1">
    <location>
        <begin position="113"/>
        <end position="143"/>
    </location>
</feature>
<feature type="compositionally biased region" description="Low complexity" evidence="1">
    <location>
        <begin position="123"/>
        <end position="134"/>
    </location>
</feature>
<name>A0A7D5JG24_9CAUD</name>
<sequence>MKGSNLSYEDPWAQVPADAPADEAQSAPPASAPATVTTTASSAAVDSVSVQHSTDGVSATFKFAGAYSDPWVVVKGADPSDVYDKISTPEFKALMDRVQQIAGVYAGAAAKPAGNAGGGGGQQRQAAPKQAQQAPNGEKRFCEHGEMEFKSGVSKAGNAYQLFSCTAPRDQQCKAQYLNNKK</sequence>
<feature type="region of interest" description="Disordered" evidence="1">
    <location>
        <begin position="1"/>
        <end position="39"/>
    </location>
</feature>
<keyword evidence="3" id="KW-1185">Reference proteome</keyword>
<organism evidence="2 3">
    <name type="scientific">Mycobacterium phage Gail</name>
    <dbReference type="NCBI Taxonomy" id="2743994"/>
    <lineage>
        <taxon>Viruses</taxon>
        <taxon>Duplodnaviria</taxon>
        <taxon>Heunggongvirae</taxon>
        <taxon>Uroviricota</taxon>
        <taxon>Caudoviricetes</taxon>
        <taxon>Luchadorvirus</taxon>
        <taxon>Luchadorvirus gail</taxon>
        <taxon>Lucadorvirus gail</taxon>
    </lineage>
</organism>
<dbReference type="Pfam" id="PF25690">
    <property type="entry name" value="Phage_gp49"/>
    <property type="match status" value="1"/>
</dbReference>
<proteinExistence type="predicted"/>
<evidence type="ECO:0000256" key="1">
    <source>
        <dbReference type="SAM" id="MobiDB-lite"/>
    </source>
</evidence>
<dbReference type="EMBL" id="MT522004">
    <property type="protein sequence ID" value="QLF84618.1"/>
    <property type="molecule type" value="Genomic_DNA"/>
</dbReference>
<dbReference type="GeneID" id="65127687"/>
<protein>
    <submittedName>
        <fullName evidence="2">Uncharacterized protein</fullName>
    </submittedName>
</protein>
<dbReference type="Proteomes" id="UP000510603">
    <property type="component" value="Segment"/>
</dbReference>
<gene>
    <name evidence="2" type="primary">54</name>
    <name evidence="2" type="ORF">SEA_GAIL_54</name>
</gene>
<feature type="compositionally biased region" description="Low complexity" evidence="1">
    <location>
        <begin position="17"/>
        <end position="39"/>
    </location>
</feature>
<dbReference type="RefSeq" id="YP_010109406.1">
    <property type="nucleotide sequence ID" value="NC_055858.1"/>
</dbReference>
<accession>A0A7D5JG24</accession>